<organism evidence="1 2">
    <name type="scientific">Panicum miliaceum</name>
    <name type="common">Proso millet</name>
    <name type="synonym">Broomcorn millet</name>
    <dbReference type="NCBI Taxonomy" id="4540"/>
    <lineage>
        <taxon>Eukaryota</taxon>
        <taxon>Viridiplantae</taxon>
        <taxon>Streptophyta</taxon>
        <taxon>Embryophyta</taxon>
        <taxon>Tracheophyta</taxon>
        <taxon>Spermatophyta</taxon>
        <taxon>Magnoliopsida</taxon>
        <taxon>Liliopsida</taxon>
        <taxon>Poales</taxon>
        <taxon>Poaceae</taxon>
        <taxon>PACMAD clade</taxon>
        <taxon>Panicoideae</taxon>
        <taxon>Panicodae</taxon>
        <taxon>Paniceae</taxon>
        <taxon>Panicinae</taxon>
        <taxon>Panicum</taxon>
        <taxon>Panicum sect. Panicum</taxon>
    </lineage>
</organism>
<protein>
    <submittedName>
        <fullName evidence="1">Uncharacterized protein</fullName>
    </submittedName>
</protein>
<sequence>MAVELRARWRQPPYGPNFSWPPIDAAAAPGPIQTQVRATLPRPDPVSGGGGAGPARVLVRGATGGRHGAPAHALLHLRLGRCQPFLLEVPGV</sequence>
<dbReference type="Proteomes" id="UP000275267">
    <property type="component" value="Unassembled WGS sequence"/>
</dbReference>
<gene>
    <name evidence="1" type="ORF">C2845_PM17G09570</name>
</gene>
<name>A0A3L6Q1N4_PANMI</name>
<dbReference type="EMBL" id="PQIB02000014">
    <property type="protein sequence ID" value="RLM69041.1"/>
    <property type="molecule type" value="Genomic_DNA"/>
</dbReference>
<reference evidence="2" key="1">
    <citation type="journal article" date="2019" name="Nat. Commun.">
        <title>The genome of broomcorn millet.</title>
        <authorList>
            <person name="Zou C."/>
            <person name="Miki D."/>
            <person name="Li D."/>
            <person name="Tang Q."/>
            <person name="Xiao L."/>
            <person name="Rajput S."/>
            <person name="Deng P."/>
            <person name="Jia W."/>
            <person name="Huang R."/>
            <person name="Zhang M."/>
            <person name="Sun Y."/>
            <person name="Hu J."/>
            <person name="Fu X."/>
            <person name="Schnable P.S."/>
            <person name="Li F."/>
            <person name="Zhang H."/>
            <person name="Feng B."/>
            <person name="Zhu X."/>
            <person name="Liu R."/>
            <person name="Schnable J.C."/>
            <person name="Zhu J.-K."/>
            <person name="Zhang H."/>
        </authorList>
    </citation>
    <scope>NUCLEOTIDE SEQUENCE [LARGE SCALE GENOMIC DNA]</scope>
</reference>
<evidence type="ECO:0000313" key="1">
    <source>
        <dbReference type="EMBL" id="RLM69041.1"/>
    </source>
</evidence>
<comment type="caution">
    <text evidence="1">The sequence shown here is derived from an EMBL/GenBank/DDBJ whole genome shotgun (WGS) entry which is preliminary data.</text>
</comment>
<evidence type="ECO:0000313" key="2">
    <source>
        <dbReference type="Proteomes" id="UP000275267"/>
    </source>
</evidence>
<keyword evidence="2" id="KW-1185">Reference proteome</keyword>
<dbReference type="AlphaFoldDB" id="A0A3L6Q1N4"/>
<proteinExistence type="predicted"/>
<accession>A0A3L6Q1N4</accession>